<proteinExistence type="predicted"/>
<sequence>MTSPMHQLDSITNRKPPPKFEIRALFRHVLVYTHIKKKTHNIVKSIHSSLRSESKNEFLFLKNRFNSLYITFIVIQ</sequence>
<accession>A0A6G0YSI6</accession>
<comment type="caution">
    <text evidence="1">The sequence shown here is derived from an EMBL/GenBank/DDBJ whole genome shotgun (WGS) entry which is preliminary data.</text>
</comment>
<dbReference type="Proteomes" id="UP000478052">
    <property type="component" value="Unassembled WGS sequence"/>
</dbReference>
<dbReference type="EMBL" id="VUJU01002612">
    <property type="protein sequence ID" value="KAF0760664.1"/>
    <property type="molecule type" value="Genomic_DNA"/>
</dbReference>
<evidence type="ECO:0000313" key="2">
    <source>
        <dbReference type="Proteomes" id="UP000478052"/>
    </source>
</evidence>
<gene>
    <name evidence="1" type="ORF">FWK35_00014997</name>
</gene>
<dbReference type="AlphaFoldDB" id="A0A6G0YSI6"/>
<name>A0A6G0YSI6_APHCR</name>
<keyword evidence="2" id="KW-1185">Reference proteome</keyword>
<organism evidence="1 2">
    <name type="scientific">Aphis craccivora</name>
    <name type="common">Cowpea aphid</name>
    <dbReference type="NCBI Taxonomy" id="307492"/>
    <lineage>
        <taxon>Eukaryota</taxon>
        <taxon>Metazoa</taxon>
        <taxon>Ecdysozoa</taxon>
        <taxon>Arthropoda</taxon>
        <taxon>Hexapoda</taxon>
        <taxon>Insecta</taxon>
        <taxon>Pterygota</taxon>
        <taxon>Neoptera</taxon>
        <taxon>Paraneoptera</taxon>
        <taxon>Hemiptera</taxon>
        <taxon>Sternorrhyncha</taxon>
        <taxon>Aphidomorpha</taxon>
        <taxon>Aphidoidea</taxon>
        <taxon>Aphididae</taxon>
        <taxon>Aphidini</taxon>
        <taxon>Aphis</taxon>
        <taxon>Aphis</taxon>
    </lineage>
</organism>
<evidence type="ECO:0000313" key="1">
    <source>
        <dbReference type="EMBL" id="KAF0760664.1"/>
    </source>
</evidence>
<protein>
    <submittedName>
        <fullName evidence="1">Uncharacterized protein</fullName>
    </submittedName>
</protein>
<reference evidence="1 2" key="1">
    <citation type="submission" date="2019-08" db="EMBL/GenBank/DDBJ databases">
        <title>Whole genome of Aphis craccivora.</title>
        <authorList>
            <person name="Voronova N.V."/>
            <person name="Shulinski R.S."/>
            <person name="Bandarenka Y.V."/>
            <person name="Zhorov D.G."/>
            <person name="Warner D."/>
        </authorList>
    </citation>
    <scope>NUCLEOTIDE SEQUENCE [LARGE SCALE GENOMIC DNA]</scope>
    <source>
        <strain evidence="1">180601</strain>
        <tissue evidence="1">Whole Body</tissue>
    </source>
</reference>